<evidence type="ECO:0000256" key="1">
    <source>
        <dbReference type="SAM" id="MobiDB-lite"/>
    </source>
</evidence>
<feature type="transmembrane region" description="Helical" evidence="2">
    <location>
        <begin position="78"/>
        <end position="100"/>
    </location>
</feature>
<dbReference type="Pfam" id="PF10708">
    <property type="entry name" value="DUF2510"/>
    <property type="match status" value="1"/>
</dbReference>
<keyword evidence="2" id="KW-0812">Transmembrane</keyword>
<evidence type="ECO:0000259" key="3">
    <source>
        <dbReference type="Pfam" id="PF10708"/>
    </source>
</evidence>
<dbReference type="AlphaFoldDB" id="A0A0S4QY68"/>
<feature type="transmembrane region" description="Helical" evidence="2">
    <location>
        <begin position="159"/>
        <end position="178"/>
    </location>
</feature>
<evidence type="ECO:0000313" key="5">
    <source>
        <dbReference type="Proteomes" id="UP000198802"/>
    </source>
</evidence>
<proteinExistence type="predicted"/>
<name>A0A0S4QY68_9ACTN</name>
<keyword evidence="2" id="KW-1133">Transmembrane helix</keyword>
<keyword evidence="5" id="KW-1185">Reference proteome</keyword>
<feature type="compositionally biased region" description="Gly residues" evidence="1">
    <location>
        <begin position="58"/>
        <end position="73"/>
    </location>
</feature>
<sequence length="224" mass="22755">MTTPGGGPAAPGWYPDPQGRFAHRYFDGSGWTDQIDDGRGWHGPESGWPAQLRPGPGPGAGGGGGGGAGGGGDGPSTAGVTVVLLGALTMMLGLFSLPWLSDEGETASLEDIRVLVDRYVVDAPGIVGAYFGVGVFFAAFGVPIVALAAVFARGPLRRALMVITGVAGGLAVVCHLLACRDLVDGHIEEYSAGPWVAAAGMVITVVGVSLPRPRAPRLDPFGPR</sequence>
<keyword evidence="2" id="KW-0472">Membrane</keyword>
<evidence type="ECO:0000313" key="4">
    <source>
        <dbReference type="EMBL" id="CUU60487.1"/>
    </source>
</evidence>
<feature type="transmembrane region" description="Helical" evidence="2">
    <location>
        <begin position="190"/>
        <end position="210"/>
    </location>
</feature>
<organism evidence="4 5">
    <name type="scientific">Parafrankia irregularis</name>
    <dbReference type="NCBI Taxonomy" id="795642"/>
    <lineage>
        <taxon>Bacteria</taxon>
        <taxon>Bacillati</taxon>
        <taxon>Actinomycetota</taxon>
        <taxon>Actinomycetes</taxon>
        <taxon>Frankiales</taxon>
        <taxon>Frankiaceae</taxon>
        <taxon>Parafrankia</taxon>
    </lineage>
</organism>
<dbReference type="RefSeq" id="WP_165615917.1">
    <property type="nucleotide sequence ID" value="NZ_FAOZ01000041.1"/>
</dbReference>
<accession>A0A0S4QY68</accession>
<reference evidence="5" key="1">
    <citation type="submission" date="2015-11" db="EMBL/GenBank/DDBJ databases">
        <authorList>
            <person name="Varghese N."/>
        </authorList>
    </citation>
    <scope>NUCLEOTIDE SEQUENCE [LARGE SCALE GENOMIC DNA]</scope>
    <source>
        <strain evidence="5">DSM 45899</strain>
    </source>
</reference>
<dbReference type="InterPro" id="IPR018929">
    <property type="entry name" value="DUF2510"/>
</dbReference>
<feature type="domain" description="DUF2510" evidence="3">
    <location>
        <begin position="11"/>
        <end position="35"/>
    </location>
</feature>
<dbReference type="Proteomes" id="UP000198802">
    <property type="component" value="Unassembled WGS sequence"/>
</dbReference>
<gene>
    <name evidence="4" type="ORF">Ga0074812_1416</name>
</gene>
<feature type="transmembrane region" description="Helical" evidence="2">
    <location>
        <begin position="129"/>
        <end position="152"/>
    </location>
</feature>
<protein>
    <recommendedName>
        <fullName evidence="3">DUF2510 domain-containing protein</fullName>
    </recommendedName>
</protein>
<evidence type="ECO:0000256" key="2">
    <source>
        <dbReference type="SAM" id="Phobius"/>
    </source>
</evidence>
<dbReference type="EMBL" id="FAOZ01000041">
    <property type="protein sequence ID" value="CUU60487.1"/>
    <property type="molecule type" value="Genomic_DNA"/>
</dbReference>
<feature type="region of interest" description="Disordered" evidence="1">
    <location>
        <begin position="33"/>
        <end position="73"/>
    </location>
</feature>